<dbReference type="Pfam" id="PF03478">
    <property type="entry name" value="Beta-prop_KIB1-4"/>
    <property type="match status" value="1"/>
</dbReference>
<name>A0A2P6RC07_ROSCH</name>
<sequence>MASLSDLSNDILITIALLLSYCDLVRLATLCKTFHRLAVYVVQLQRRRDIPWLMDINRYTLQSNIFKSELLDFQFNQSFSLSKIIGSQVRELLYIGSVVASKYGWLLITESRFPTNPKYCFCSPLTNEIIELPPIGSDDYFIGATFSSPPTSSDCVVFLICKRGLTKAKRNICSISTCNLRERRWTTYTSNVPPEAQIWEVAYVNGSFYCAFTDGSTVLLGTFNVALQDWTIVDYSSSIEIKPCDCVYLVDSDGELLLMVLRHHRFGRVYSVCHQFNRLRKDWTLIESLGNQVLFFSDKGSIVVPAVGVVSAFANMIVWLGLSTELKSSTYKTEGRWKYHELKTWNTTTLPIWIEPLYILEKRSFLTG</sequence>
<evidence type="ECO:0000259" key="2">
    <source>
        <dbReference type="Pfam" id="PF00646"/>
    </source>
</evidence>
<dbReference type="InterPro" id="IPR036047">
    <property type="entry name" value="F-box-like_dom_sf"/>
</dbReference>
<keyword evidence="5" id="KW-1185">Reference proteome</keyword>
<comment type="caution">
    <text evidence="4">The sequence shown here is derived from an EMBL/GenBank/DDBJ whole genome shotgun (WGS) entry which is preliminary data.</text>
</comment>
<keyword evidence="1" id="KW-1133">Transmembrane helix</keyword>
<feature type="domain" description="F-box" evidence="2">
    <location>
        <begin position="4"/>
        <end position="38"/>
    </location>
</feature>
<dbReference type="AlphaFoldDB" id="A0A2P6RC07"/>
<dbReference type="InterPro" id="IPR005174">
    <property type="entry name" value="KIB1-4_b-propeller"/>
</dbReference>
<dbReference type="Gramene" id="PRQ43964">
    <property type="protein sequence ID" value="PRQ43964"/>
    <property type="gene ID" value="RchiOBHm_Chr3g0473991"/>
</dbReference>
<accession>A0A2P6RC07</accession>
<organism evidence="4 5">
    <name type="scientific">Rosa chinensis</name>
    <name type="common">China rose</name>
    <dbReference type="NCBI Taxonomy" id="74649"/>
    <lineage>
        <taxon>Eukaryota</taxon>
        <taxon>Viridiplantae</taxon>
        <taxon>Streptophyta</taxon>
        <taxon>Embryophyta</taxon>
        <taxon>Tracheophyta</taxon>
        <taxon>Spermatophyta</taxon>
        <taxon>Magnoliopsida</taxon>
        <taxon>eudicotyledons</taxon>
        <taxon>Gunneridae</taxon>
        <taxon>Pentapetalae</taxon>
        <taxon>rosids</taxon>
        <taxon>fabids</taxon>
        <taxon>Rosales</taxon>
        <taxon>Rosaceae</taxon>
        <taxon>Rosoideae</taxon>
        <taxon>Rosoideae incertae sedis</taxon>
        <taxon>Rosa</taxon>
    </lineage>
</organism>
<evidence type="ECO:0000313" key="5">
    <source>
        <dbReference type="Proteomes" id="UP000238479"/>
    </source>
</evidence>
<dbReference type="PANTHER" id="PTHR33127:SF5">
    <property type="entry name" value="TRANSMEMBRANE PROTEIN"/>
    <property type="match status" value="1"/>
</dbReference>
<evidence type="ECO:0000256" key="1">
    <source>
        <dbReference type="SAM" id="Phobius"/>
    </source>
</evidence>
<reference evidence="4 5" key="1">
    <citation type="journal article" date="2018" name="Nat. Genet.">
        <title>The Rosa genome provides new insights in the design of modern roses.</title>
        <authorList>
            <person name="Bendahmane M."/>
        </authorList>
    </citation>
    <scope>NUCLEOTIDE SEQUENCE [LARGE SCALE GENOMIC DNA]</scope>
    <source>
        <strain evidence="5">cv. Old Blush</strain>
    </source>
</reference>
<proteinExistence type="predicted"/>
<keyword evidence="1" id="KW-0472">Membrane</keyword>
<protein>
    <submittedName>
        <fullName evidence="4">Putative F-box domain-containing protein</fullName>
    </submittedName>
</protein>
<dbReference type="Pfam" id="PF00646">
    <property type="entry name" value="F-box"/>
    <property type="match status" value="1"/>
</dbReference>
<dbReference type="CDD" id="cd09917">
    <property type="entry name" value="F-box_SF"/>
    <property type="match status" value="1"/>
</dbReference>
<dbReference type="InterPro" id="IPR001810">
    <property type="entry name" value="F-box_dom"/>
</dbReference>
<dbReference type="Proteomes" id="UP000238479">
    <property type="component" value="Chromosome 3"/>
</dbReference>
<dbReference type="SUPFAM" id="SSF81383">
    <property type="entry name" value="F-box domain"/>
    <property type="match status" value="1"/>
</dbReference>
<evidence type="ECO:0000313" key="4">
    <source>
        <dbReference type="EMBL" id="PRQ43964.1"/>
    </source>
</evidence>
<keyword evidence="1" id="KW-0812">Transmembrane</keyword>
<feature type="domain" description="KIB1-4 beta-propeller" evidence="3">
    <location>
        <begin position="96"/>
        <end position="317"/>
    </location>
</feature>
<evidence type="ECO:0000259" key="3">
    <source>
        <dbReference type="Pfam" id="PF03478"/>
    </source>
</evidence>
<gene>
    <name evidence="4" type="ORF">RchiOBHm_Chr3g0473991</name>
</gene>
<dbReference type="PANTHER" id="PTHR33127">
    <property type="entry name" value="TRANSMEMBRANE PROTEIN"/>
    <property type="match status" value="1"/>
</dbReference>
<dbReference type="EMBL" id="PDCK01000041">
    <property type="protein sequence ID" value="PRQ43964.1"/>
    <property type="molecule type" value="Genomic_DNA"/>
</dbReference>
<dbReference type="OMA" id="FANMIVW"/>
<feature type="transmembrane region" description="Helical" evidence="1">
    <location>
        <begin position="302"/>
        <end position="322"/>
    </location>
</feature>